<protein>
    <submittedName>
        <fullName evidence="8">TKL protein kinase</fullName>
    </submittedName>
</protein>
<dbReference type="Pfam" id="PF07714">
    <property type="entry name" value="PK_Tyr_Ser-Thr"/>
    <property type="match status" value="1"/>
</dbReference>
<feature type="transmembrane region" description="Helical" evidence="6">
    <location>
        <begin position="901"/>
        <end position="922"/>
    </location>
</feature>
<feature type="region of interest" description="Disordered" evidence="5">
    <location>
        <begin position="95"/>
        <end position="119"/>
    </location>
</feature>
<keyword evidence="1" id="KW-0433">Leucine-rich repeat</keyword>
<keyword evidence="2" id="KW-0677">Repeat</keyword>
<organism evidence="9">
    <name type="scientific">Salpingoeca rosetta (strain ATCC 50818 / BSB-021)</name>
    <dbReference type="NCBI Taxonomy" id="946362"/>
    <lineage>
        <taxon>Eukaryota</taxon>
        <taxon>Choanoflagellata</taxon>
        <taxon>Craspedida</taxon>
        <taxon>Salpingoecidae</taxon>
        <taxon>Salpingoeca</taxon>
    </lineage>
</organism>
<accession>F2UAR1</accession>
<dbReference type="SUPFAM" id="SSF56112">
    <property type="entry name" value="Protein kinase-like (PK-like)"/>
    <property type="match status" value="1"/>
</dbReference>
<dbReference type="InParanoid" id="F2UAR1"/>
<dbReference type="InterPro" id="IPR003591">
    <property type="entry name" value="Leu-rich_rpt_typical-subtyp"/>
</dbReference>
<feature type="domain" description="Protein kinase" evidence="7">
    <location>
        <begin position="963"/>
        <end position="1296"/>
    </location>
</feature>
<dbReference type="PANTHER" id="PTHR48056">
    <property type="entry name" value="LRR RECEPTOR-LIKE SERINE/THREONINE-PROTEIN KINASE-RELATED"/>
    <property type="match status" value="1"/>
</dbReference>
<feature type="compositionally biased region" description="Low complexity" evidence="5">
    <location>
        <begin position="97"/>
        <end position="108"/>
    </location>
</feature>
<dbReference type="InterPro" id="IPR000719">
    <property type="entry name" value="Prot_kinase_dom"/>
</dbReference>
<dbReference type="eggNOG" id="KOG0619">
    <property type="taxonomic scope" value="Eukaryota"/>
</dbReference>
<dbReference type="InterPro" id="IPR001611">
    <property type="entry name" value="Leu-rich_rpt"/>
</dbReference>
<dbReference type="InterPro" id="IPR011009">
    <property type="entry name" value="Kinase-like_dom_sf"/>
</dbReference>
<dbReference type="PROSITE" id="PS51450">
    <property type="entry name" value="LRR"/>
    <property type="match status" value="3"/>
</dbReference>
<dbReference type="KEGG" id="sre:PTSG_05182"/>
<evidence type="ECO:0000256" key="4">
    <source>
        <dbReference type="ARBA" id="ARBA00022840"/>
    </source>
</evidence>
<dbReference type="Gene3D" id="3.30.200.20">
    <property type="entry name" value="Phosphorylase Kinase, domain 1"/>
    <property type="match status" value="1"/>
</dbReference>
<dbReference type="FunFam" id="3.80.10.10:FF:001164">
    <property type="entry name" value="GH01279p"/>
    <property type="match status" value="1"/>
</dbReference>
<dbReference type="SUPFAM" id="SSF52058">
    <property type="entry name" value="L domain-like"/>
    <property type="match status" value="1"/>
</dbReference>
<dbReference type="OrthoDB" id="2015831at2759"/>
<name>F2UAR1_SALR5</name>
<dbReference type="SMART" id="SM00364">
    <property type="entry name" value="LRR_BAC"/>
    <property type="match status" value="5"/>
</dbReference>
<dbReference type="InterPro" id="IPR001245">
    <property type="entry name" value="Ser-Thr/Tyr_kinase_cat_dom"/>
</dbReference>
<evidence type="ECO:0000256" key="3">
    <source>
        <dbReference type="ARBA" id="ARBA00022741"/>
    </source>
</evidence>
<dbReference type="InterPro" id="IPR032675">
    <property type="entry name" value="LRR_dom_sf"/>
</dbReference>
<dbReference type="GeneID" id="16074338"/>
<dbReference type="Proteomes" id="UP000007799">
    <property type="component" value="Unassembled WGS sequence"/>
</dbReference>
<dbReference type="PANTHER" id="PTHR48056:SF81">
    <property type="entry name" value="RECEPTOR PROTEIN-TYROSINE KINASE CEPR1"/>
    <property type="match status" value="1"/>
</dbReference>
<evidence type="ECO:0000313" key="8">
    <source>
        <dbReference type="EMBL" id="EGD73477.1"/>
    </source>
</evidence>
<keyword evidence="6" id="KW-1133">Transmembrane helix</keyword>
<evidence type="ECO:0000256" key="5">
    <source>
        <dbReference type="SAM" id="MobiDB-lite"/>
    </source>
</evidence>
<dbReference type="GO" id="GO:0005524">
    <property type="term" value="F:ATP binding"/>
    <property type="evidence" value="ECO:0007669"/>
    <property type="project" value="UniProtKB-KW"/>
</dbReference>
<dbReference type="PROSITE" id="PS50011">
    <property type="entry name" value="PROTEIN_KINASE_DOM"/>
    <property type="match status" value="1"/>
</dbReference>
<dbReference type="Gene3D" id="1.10.510.10">
    <property type="entry name" value="Transferase(Phosphotransferase) domain 1"/>
    <property type="match status" value="1"/>
</dbReference>
<dbReference type="InterPro" id="IPR050647">
    <property type="entry name" value="Plant_LRR-RLKs"/>
</dbReference>
<gene>
    <name evidence="8" type="ORF">PTSG_05182</name>
</gene>
<evidence type="ECO:0000313" key="9">
    <source>
        <dbReference type="Proteomes" id="UP000007799"/>
    </source>
</evidence>
<dbReference type="EMBL" id="GL832966">
    <property type="protein sequence ID" value="EGD73477.1"/>
    <property type="molecule type" value="Genomic_DNA"/>
</dbReference>
<keyword evidence="4" id="KW-0067">ATP-binding</keyword>
<dbReference type="Pfam" id="PF13855">
    <property type="entry name" value="LRR_8"/>
    <property type="match status" value="3"/>
</dbReference>
<proteinExistence type="predicted"/>
<sequence>MSQTHALDNAFTAGLACSAENAAQWIPTGCAKDLYICHDARVALEVVTEAILLTTRSEEETQEENSQEEVVADHNGDKLPMHAHLHALQRVINAHCQQQQHQQHQQQQGGQGEDTDDNSSAIHKAVARAALPLQHASPFPLLTQQYQRQQQQQRRRRDVVAEAEPPADFVFDRCTASAIIKGNCTVPASEDTIAGGTLTIAFDAPNDATALLEEIEPSSEAATAAAQLCNSLQPRALVIAGTVHNTDLEWVLSHTQCTTVQRVNVTGLLGLEFFCNAFNPLMSILKIEIRDSKTIRLMERENNTQPHFVLAHQVTRFTLEGTRVRTVDPSLLNAMHKLVHLRIRNSQLTELSPDMFLNLSSLQVLNLRRNLISSIRERAFDSLTSLRSLSLGHNDLTALPEALFRRTTNLRVLVLQINQLSTLPPQLLASLTRLERLLCSHNVLSSLPAKLFKATSALKFLFLDWNRLARLPSGVFSPLTNLRELRIRNNVLTEVNQAWFAPLHPELTRLWLTNNLITRISNMPSLERLSLGNNKLTVFPRRSFPRLLSLRLDNNPLEQVPDVTGLTQLQELRFNNHKMTNIDMTGILQLQELWWLELTAHASVKDATLDIGSPRGSGGGRGAGRSQLKWRRVDARNINLQPFFGLDRSTRLQLTTLYLGWPGMNNHAVQLNTLCSVLAPSVESFGLENTAYTHIELCEGHTFDNVFLTRNTHLQSVALYSPVQVLNVSGCASLEDLRAPSIQVFDLSHTRLSNTRQLCRDWGSLTVVARNWQLPEMERLDKAQRLLLQCLAFSEVELLDLSHNLWISHLTRISTAISRVVVSNTRAVYTTDQRVRIPAREKMPSLALIGSPVTCQVKAETIRTLHFRTVSYELGFGLDCLCSNGYELRGSECKEQGSDHLAVALGTVAGVLALQGVLFALFRWYRRHKQLRAEHALNMQLLSEKDAEVLALKAVWDIPFEELDLYRELDSGASGDVWEGEWDSVHVAVKVLKLGNVFLDAATQQEFEKEVAFLQRTRHPHLVRFFGAGTNPVTGAPFLVLEFMALGSLRQLLQRNLRKVLAETNSTSASTSAETAAPTSEDLDDYTVVSSTRHSVQPGLLTVWALKKRLAADIASGMAFIHSLGKLHRDLKSGNVLVSANLRAKITDFGTAMLLAAAADGAAVNDDVAYDEEVAGMTMSMTMTAAVGTPLYTAPEALTGTAYDTKADVFSFGVVLWEIVTQRKPDLIKQEFGDGFCGPMLSTLASLLASGKRLRFPPSSGNEEAAEVLLRNLAQECMAQEARERPTFQQLKEKLLAALPGS</sequence>
<dbReference type="eggNOG" id="KOG0192">
    <property type="taxonomic scope" value="Eukaryota"/>
</dbReference>
<keyword evidence="6" id="KW-0472">Membrane</keyword>
<dbReference type="GO" id="GO:0004672">
    <property type="term" value="F:protein kinase activity"/>
    <property type="evidence" value="ECO:0007669"/>
    <property type="project" value="InterPro"/>
</dbReference>
<evidence type="ECO:0000259" key="7">
    <source>
        <dbReference type="PROSITE" id="PS50011"/>
    </source>
</evidence>
<keyword evidence="8" id="KW-0808">Transferase</keyword>
<dbReference type="Gene3D" id="3.80.10.10">
    <property type="entry name" value="Ribonuclease Inhibitor"/>
    <property type="match status" value="2"/>
</dbReference>
<dbReference type="RefSeq" id="XP_004993759.1">
    <property type="nucleotide sequence ID" value="XM_004993702.1"/>
</dbReference>
<evidence type="ECO:0000256" key="2">
    <source>
        <dbReference type="ARBA" id="ARBA00022737"/>
    </source>
</evidence>
<keyword evidence="9" id="KW-1185">Reference proteome</keyword>
<keyword evidence="3" id="KW-0547">Nucleotide-binding</keyword>
<keyword evidence="6" id="KW-0812">Transmembrane</keyword>
<evidence type="ECO:0000256" key="6">
    <source>
        <dbReference type="SAM" id="Phobius"/>
    </source>
</evidence>
<keyword evidence="8" id="KW-0418">Kinase</keyword>
<reference evidence="8" key="1">
    <citation type="submission" date="2009-08" db="EMBL/GenBank/DDBJ databases">
        <title>Annotation of Salpingoeca rosetta.</title>
        <authorList>
            <consortium name="The Broad Institute Genome Sequencing Platform"/>
            <person name="Russ C."/>
            <person name="Cuomo C."/>
            <person name="Burger G."/>
            <person name="Gray M.W."/>
            <person name="Holland P.W.H."/>
            <person name="King N."/>
            <person name="Lang F.B.F."/>
            <person name="Roger A.J."/>
            <person name="Ruiz-Trillo I."/>
            <person name="Young S.K."/>
            <person name="Zeng Q."/>
            <person name="Gargeya S."/>
            <person name="Alvarado L."/>
            <person name="Berlin A."/>
            <person name="Chapman S.B."/>
            <person name="Chen Z."/>
            <person name="Freedman E."/>
            <person name="Gellesch M."/>
            <person name="Goldberg J."/>
            <person name="Griggs A."/>
            <person name="Gujja S."/>
            <person name="Heilman E."/>
            <person name="Heiman D."/>
            <person name="Howarth C."/>
            <person name="Mehta T."/>
            <person name="Neiman D."/>
            <person name="Pearson M."/>
            <person name="Roberts A."/>
            <person name="Saif S."/>
            <person name="Shea T."/>
            <person name="Shenoy N."/>
            <person name="Sisk P."/>
            <person name="Stolte C."/>
            <person name="Sykes S."/>
            <person name="White J."/>
            <person name="Yandava C."/>
            <person name="Haas B."/>
            <person name="Nusbaum C."/>
            <person name="Birren B."/>
        </authorList>
    </citation>
    <scope>NUCLEOTIDE SEQUENCE [LARGE SCALE GENOMIC DNA]</scope>
    <source>
        <strain evidence="8">ATCC 50818</strain>
    </source>
</reference>
<dbReference type="SMART" id="SM00369">
    <property type="entry name" value="LRR_TYP"/>
    <property type="match status" value="8"/>
</dbReference>
<dbReference type="SMART" id="SM00220">
    <property type="entry name" value="S_TKc"/>
    <property type="match status" value="1"/>
</dbReference>
<evidence type="ECO:0000256" key="1">
    <source>
        <dbReference type="ARBA" id="ARBA00022614"/>
    </source>
</evidence>